<organism evidence="1 2">
    <name type="scientific">Pseudoalteromonas luteoviolacea NCIMB 1942</name>
    <dbReference type="NCBI Taxonomy" id="1365253"/>
    <lineage>
        <taxon>Bacteria</taxon>
        <taxon>Pseudomonadati</taxon>
        <taxon>Pseudomonadota</taxon>
        <taxon>Gammaproteobacteria</taxon>
        <taxon>Alteromonadales</taxon>
        <taxon>Pseudoalteromonadaceae</taxon>
        <taxon>Pseudoalteromonas</taxon>
    </lineage>
</organism>
<reference evidence="1 2" key="1">
    <citation type="submission" date="2013-07" db="EMBL/GenBank/DDBJ databases">
        <title>Comparative Genomic and Metabolomic Analysis of Twelve Strains of Pseudoalteromonas luteoviolacea.</title>
        <authorList>
            <person name="Vynne N.G."/>
            <person name="Mansson M."/>
            <person name="Gram L."/>
        </authorList>
    </citation>
    <scope>NUCLEOTIDE SEQUENCE [LARGE SCALE GENOMIC DNA]</scope>
    <source>
        <strain evidence="1 2">NCIMB 1942</strain>
    </source>
</reference>
<accession>A0A161YF33</accession>
<comment type="caution">
    <text evidence="1">The sequence shown here is derived from an EMBL/GenBank/DDBJ whole genome shotgun (WGS) entry which is preliminary data.</text>
</comment>
<proteinExistence type="predicted"/>
<gene>
    <name evidence="1" type="ORF">N482_00205</name>
</gene>
<sequence>MGRIIMSQTTPWSPLQLSDECWQIINQTKKSIHTPQTIDTELADQVINLADLLIAENLDSIVERDGLPHLCHVINGWGNLTYQGKPLTDLVAGFVHFKKDKQPYIYQCDPEGDFHPWQTFAYSAMAGVPANIEIAKTGITFADLLNGSTNIMTSKGVELGHMLFALAHYYPYIEARSFTFFAPDGTPQTFDIEQLMVQAVHAHYVGDYTVCRKFHLTEGVLAMVARVPELDKFRPYAELFLNSQLEILHVLLSVLRLTVKVLDNPQDAQSKQQLEQLRTDMVMSDLIENQVYYAGHVIEVMDFAILDGYEVSNADFNCAIEIVNTLNKILCNSLHQVDFQEAFLGLGHYRRAQTLLNQLILSDQPDLTAYMVNLDQSKPHASRIDTNWDVIANGIFSAHKVVKERPEQFLKIIEKYNAQADEQWQTRGSFMHFRRIAPSHWPRACHYEFLTLPDAIGVEIHLERDELAFIKPYLVQTVPTLRKAIGEYQTLGWDEKWNKSRGRLFISFSDQTNTDVIVAAMLKLIALTRQDIESLLAEHSMIAA</sequence>
<evidence type="ECO:0000313" key="1">
    <source>
        <dbReference type="EMBL" id="KZN58840.1"/>
    </source>
</evidence>
<dbReference type="Proteomes" id="UP000076587">
    <property type="component" value="Unassembled WGS sequence"/>
</dbReference>
<dbReference type="EMBL" id="AUXT01000001">
    <property type="protein sequence ID" value="KZN58840.1"/>
    <property type="molecule type" value="Genomic_DNA"/>
</dbReference>
<dbReference type="PATRIC" id="fig|1365253.3.peg.44"/>
<evidence type="ECO:0000313" key="2">
    <source>
        <dbReference type="Proteomes" id="UP000076587"/>
    </source>
</evidence>
<protein>
    <submittedName>
        <fullName evidence="1">Uncharacterized protein</fullName>
    </submittedName>
</protein>
<dbReference type="AlphaFoldDB" id="A0A161YF33"/>
<name>A0A161YF33_9GAMM</name>